<gene>
    <name evidence="7" type="ORF">FHS16_004328</name>
</gene>
<dbReference type="InterPro" id="IPR013783">
    <property type="entry name" value="Ig-like_fold"/>
</dbReference>
<dbReference type="Proteomes" id="UP000518605">
    <property type="component" value="Unassembled WGS sequence"/>
</dbReference>
<keyword evidence="3 5" id="KW-0732">Signal</keyword>
<keyword evidence="8" id="KW-1185">Reference proteome</keyword>
<dbReference type="PROSITE" id="PS50234">
    <property type="entry name" value="VWFA"/>
    <property type="match status" value="1"/>
</dbReference>
<dbReference type="EMBL" id="JACHXW010000015">
    <property type="protein sequence ID" value="MBB3154246.1"/>
    <property type="molecule type" value="Genomic_DNA"/>
</dbReference>
<dbReference type="SUPFAM" id="SSF53300">
    <property type="entry name" value="vWA-like"/>
    <property type="match status" value="1"/>
</dbReference>
<dbReference type="GO" id="GO:0005737">
    <property type="term" value="C:cytoplasm"/>
    <property type="evidence" value="ECO:0007669"/>
    <property type="project" value="TreeGrafter"/>
</dbReference>
<evidence type="ECO:0000256" key="1">
    <source>
        <dbReference type="ARBA" id="ARBA00004613"/>
    </source>
</evidence>
<feature type="signal peptide" evidence="5">
    <location>
        <begin position="1"/>
        <end position="38"/>
    </location>
</feature>
<evidence type="ECO:0000256" key="2">
    <source>
        <dbReference type="ARBA" id="ARBA00022525"/>
    </source>
</evidence>
<evidence type="ECO:0000313" key="8">
    <source>
        <dbReference type="Proteomes" id="UP000518605"/>
    </source>
</evidence>
<dbReference type="Gene3D" id="2.60.40.10">
    <property type="entry name" value="Immunoglobulins"/>
    <property type="match status" value="1"/>
</dbReference>
<reference evidence="7 8" key="1">
    <citation type="submission" date="2020-08" db="EMBL/GenBank/DDBJ databases">
        <title>Genomic Encyclopedia of Type Strains, Phase III (KMG-III): the genomes of soil and plant-associated and newly described type strains.</title>
        <authorList>
            <person name="Whitman W."/>
        </authorList>
    </citation>
    <scope>NUCLEOTIDE SEQUENCE [LARGE SCALE GENOMIC DNA]</scope>
    <source>
        <strain evidence="7 8">CECT 8234</strain>
    </source>
</reference>
<dbReference type="SMART" id="SM00327">
    <property type="entry name" value="VWA"/>
    <property type="match status" value="1"/>
</dbReference>
<comment type="caution">
    <text evidence="7">The sequence shown here is derived from an EMBL/GenBank/DDBJ whole genome shotgun (WGS) entry which is preliminary data.</text>
</comment>
<comment type="subcellular location">
    <subcellularLocation>
        <location evidence="1">Secreted</location>
    </subcellularLocation>
</comment>
<organism evidence="7 8">
    <name type="scientific">Paenibacillus endophyticus</name>
    <dbReference type="NCBI Taxonomy" id="1294268"/>
    <lineage>
        <taxon>Bacteria</taxon>
        <taxon>Bacillati</taxon>
        <taxon>Bacillota</taxon>
        <taxon>Bacilli</taxon>
        <taxon>Bacillales</taxon>
        <taxon>Paenibacillaceae</taxon>
        <taxon>Paenibacillus</taxon>
    </lineage>
</organism>
<dbReference type="PROSITE" id="PS51257">
    <property type="entry name" value="PROKAR_LIPOPROTEIN"/>
    <property type="match status" value="1"/>
</dbReference>
<feature type="domain" description="VWFA" evidence="6">
    <location>
        <begin position="235"/>
        <end position="431"/>
    </location>
</feature>
<dbReference type="PANTHER" id="PTHR47763:SF1">
    <property type="entry name" value="DUF659 DOMAIN-CONTAINING PROTEIN"/>
    <property type="match status" value="1"/>
</dbReference>
<accession>A0A7W5CAQ1</accession>
<dbReference type="InterPro" id="IPR056861">
    <property type="entry name" value="HMCN1-like_VWA"/>
</dbReference>
<dbReference type="GO" id="GO:0016787">
    <property type="term" value="F:hydrolase activity"/>
    <property type="evidence" value="ECO:0007669"/>
    <property type="project" value="UniProtKB-KW"/>
</dbReference>
<evidence type="ECO:0000259" key="6">
    <source>
        <dbReference type="PROSITE" id="PS50234"/>
    </source>
</evidence>
<dbReference type="GO" id="GO:0004674">
    <property type="term" value="F:protein serine/threonine kinase activity"/>
    <property type="evidence" value="ECO:0007669"/>
    <property type="project" value="TreeGrafter"/>
</dbReference>
<dbReference type="Pfam" id="PF25106">
    <property type="entry name" value="VWA_4"/>
    <property type="match status" value="1"/>
</dbReference>
<proteinExistence type="predicted"/>
<name>A0A7W5CAQ1_9BACL</name>
<dbReference type="PANTHER" id="PTHR47763">
    <property type="entry name" value="ALPHA-PROTEIN KINASE VWKA"/>
    <property type="match status" value="1"/>
</dbReference>
<evidence type="ECO:0000313" key="7">
    <source>
        <dbReference type="EMBL" id="MBB3154246.1"/>
    </source>
</evidence>
<sequence length="442" mass="48776">MKEGHSFNRASTRHKRGNHWIAALMLAMFLVLSACSSAGNNDSAGKSDSTGKSNSAGDASSEEAPTKDMSFKNEDRSLSEEPAREKEGGKRSYNDPDKSVQAGQLTAGEWDDLAAWERFGNLLNSQEGDSSMRLWQFWNFHRLEVIVTASGKAVADASVDLLAGGQSVWKARTNTEGRAFVYASLFDRDTANSGSYTVKVQSGQESKTTQKLDIPQQGSIKVDVGKGTALSKQVDVMFVVDTTGSMEDELNYLEAELKDVVNRVSREHANQLDIRISANFYRDRYDDYVVKPYPFTMDVNEVTSQFSKQKAEGGGDFPEAVDQALRDAVHEHKWSEEARTRLLFLVLDAPPHDEEQVIDEIKKLTKDAAAQGIRIIPVASSGVSIDTEYLMRFMAAATGGTYLFLTDDSGIGGDHLEPAVGEYEVKLLNDLLVEVINRYVQQ</sequence>
<feature type="chain" id="PRO_5038809615" evidence="5">
    <location>
        <begin position="39"/>
        <end position="442"/>
    </location>
</feature>
<evidence type="ECO:0000256" key="5">
    <source>
        <dbReference type="SAM" id="SignalP"/>
    </source>
</evidence>
<feature type="region of interest" description="Disordered" evidence="4">
    <location>
        <begin position="40"/>
        <end position="100"/>
    </location>
</feature>
<keyword evidence="7" id="KW-0378">Hydrolase</keyword>
<protein>
    <submittedName>
        <fullName evidence="7">5-hydroxyisourate hydrolase-like protein (Transthyretin family)</fullName>
    </submittedName>
</protein>
<feature type="compositionally biased region" description="Basic and acidic residues" evidence="4">
    <location>
        <begin position="64"/>
        <end position="98"/>
    </location>
</feature>
<dbReference type="CDD" id="cd00198">
    <property type="entry name" value="vWFA"/>
    <property type="match status" value="1"/>
</dbReference>
<dbReference type="InterPro" id="IPR052969">
    <property type="entry name" value="Thr-specific_kinase-like"/>
</dbReference>
<evidence type="ECO:0000256" key="3">
    <source>
        <dbReference type="ARBA" id="ARBA00022729"/>
    </source>
</evidence>
<feature type="compositionally biased region" description="Polar residues" evidence="4">
    <location>
        <begin position="40"/>
        <end position="58"/>
    </location>
</feature>
<dbReference type="Gene3D" id="3.40.50.410">
    <property type="entry name" value="von Willebrand factor, type A domain"/>
    <property type="match status" value="1"/>
</dbReference>
<dbReference type="InterPro" id="IPR036465">
    <property type="entry name" value="vWFA_dom_sf"/>
</dbReference>
<evidence type="ECO:0000256" key="4">
    <source>
        <dbReference type="SAM" id="MobiDB-lite"/>
    </source>
</evidence>
<dbReference type="InterPro" id="IPR002035">
    <property type="entry name" value="VWF_A"/>
</dbReference>
<keyword evidence="2" id="KW-0964">Secreted</keyword>
<dbReference type="AlphaFoldDB" id="A0A7W5CAQ1"/>
<dbReference type="RefSeq" id="WP_183567342.1">
    <property type="nucleotide sequence ID" value="NZ_CBCSLB010000016.1"/>
</dbReference>